<dbReference type="Proteomes" id="UP001201549">
    <property type="component" value="Unassembled WGS sequence"/>
</dbReference>
<evidence type="ECO:0000256" key="1">
    <source>
        <dbReference type="SAM" id="SignalP"/>
    </source>
</evidence>
<organism evidence="2 3">
    <name type="scientific">Shewanella electrica</name>
    <dbReference type="NCBI Taxonomy" id="515560"/>
    <lineage>
        <taxon>Bacteria</taxon>
        <taxon>Pseudomonadati</taxon>
        <taxon>Pseudomonadota</taxon>
        <taxon>Gammaproteobacteria</taxon>
        <taxon>Alteromonadales</taxon>
        <taxon>Shewanellaceae</taxon>
        <taxon>Shewanella</taxon>
    </lineage>
</organism>
<dbReference type="RefSeq" id="WP_238894816.1">
    <property type="nucleotide sequence ID" value="NZ_JAKOGG010000002.1"/>
</dbReference>
<protein>
    <submittedName>
        <fullName evidence="2">Uncharacterized protein</fullName>
    </submittedName>
</protein>
<keyword evidence="1" id="KW-0732">Signal</keyword>
<comment type="caution">
    <text evidence="2">The sequence shown here is derived from an EMBL/GenBank/DDBJ whole genome shotgun (WGS) entry which is preliminary data.</text>
</comment>
<accession>A0ABT2FGH3</accession>
<gene>
    <name evidence="2" type="ORF">L9G74_03080</name>
</gene>
<feature type="signal peptide" evidence="1">
    <location>
        <begin position="1"/>
        <end position="21"/>
    </location>
</feature>
<reference evidence="3" key="1">
    <citation type="submission" date="2023-07" db="EMBL/GenBank/DDBJ databases">
        <title>Shewanella mangrovi sp. nov., an acetaldehyde- degrading bacterium isolated from mangrove sediment.</title>
        <authorList>
            <person name="Liu Y."/>
        </authorList>
    </citation>
    <scope>NUCLEOTIDE SEQUENCE [LARGE SCALE GENOMIC DNA]</scope>
    <source>
        <strain evidence="3">C32</strain>
    </source>
</reference>
<evidence type="ECO:0000313" key="3">
    <source>
        <dbReference type="Proteomes" id="UP001201549"/>
    </source>
</evidence>
<sequence length="159" mass="17056">MKSILCLTGLLAACFPVFGQALCGVEDKVVFSCEIGHKNVSACLTPNASVNYLYGTKDKVELSLNSPVFSSAACSGGGISRLRFQNGNYSYIVYDVMCNAESIGEGQWSKTDYAGLIVLNSDKVIVNNDCTGFADGVLGVNSSLLPENVEREDFNYQIP</sequence>
<keyword evidence="3" id="KW-1185">Reference proteome</keyword>
<proteinExistence type="predicted"/>
<dbReference type="EMBL" id="JAKOGG010000002">
    <property type="protein sequence ID" value="MCS4555412.1"/>
    <property type="molecule type" value="Genomic_DNA"/>
</dbReference>
<name>A0ABT2FGH3_9GAMM</name>
<feature type="chain" id="PRO_5047529707" evidence="1">
    <location>
        <begin position="22"/>
        <end position="159"/>
    </location>
</feature>
<evidence type="ECO:0000313" key="2">
    <source>
        <dbReference type="EMBL" id="MCS4555412.1"/>
    </source>
</evidence>